<dbReference type="EMBL" id="CP020472">
    <property type="protein sequence ID" value="ARD23960.1"/>
    <property type="molecule type" value="Genomic_DNA"/>
</dbReference>
<feature type="signal peptide" evidence="1">
    <location>
        <begin position="1"/>
        <end position="21"/>
    </location>
</feature>
<gene>
    <name evidence="2" type="ORF">SJ2017_3717</name>
</gene>
<sequence>MRSFNKITCILFLLMTFNVSASGLASLLSDAIEPEFSKIIDDIYTGYSLIEDDLPEIPHSAIEIPRDIFIPDYNSTFSCGGVRSYNSDYRAIEISYTVYFQTSKETWIPLDGKVQEQSFWQVNPVKNTTAWINKEE</sequence>
<dbReference type="Proteomes" id="UP000191820">
    <property type="component" value="Chromosome"/>
</dbReference>
<name>A0ABM6JQ06_9GAMM</name>
<reference evidence="2 3" key="1">
    <citation type="submission" date="2017-03" db="EMBL/GenBank/DDBJ databases">
        <title>Genome sequencing of Shewanella japonica KCTC 22435.</title>
        <authorList>
            <person name="Kim K.M."/>
        </authorList>
    </citation>
    <scope>NUCLEOTIDE SEQUENCE [LARGE SCALE GENOMIC DNA]</scope>
    <source>
        <strain evidence="2 3">KCTC 22435</strain>
    </source>
</reference>
<evidence type="ECO:0000313" key="3">
    <source>
        <dbReference type="Proteomes" id="UP000191820"/>
    </source>
</evidence>
<feature type="chain" id="PRO_5046889716" description="DUF3859 domain-containing protein" evidence="1">
    <location>
        <begin position="22"/>
        <end position="136"/>
    </location>
</feature>
<accession>A0ABM6JQ06</accession>
<keyword evidence="1" id="KW-0732">Signal</keyword>
<evidence type="ECO:0000256" key="1">
    <source>
        <dbReference type="SAM" id="SignalP"/>
    </source>
</evidence>
<protein>
    <recommendedName>
        <fullName evidence="4">DUF3859 domain-containing protein</fullName>
    </recommendedName>
</protein>
<organism evidence="2 3">
    <name type="scientific">Shewanella japonica</name>
    <dbReference type="NCBI Taxonomy" id="93973"/>
    <lineage>
        <taxon>Bacteria</taxon>
        <taxon>Pseudomonadati</taxon>
        <taxon>Pseudomonadota</taxon>
        <taxon>Gammaproteobacteria</taxon>
        <taxon>Alteromonadales</taxon>
        <taxon>Shewanellaceae</taxon>
        <taxon>Shewanella</taxon>
    </lineage>
</organism>
<evidence type="ECO:0008006" key="4">
    <source>
        <dbReference type="Google" id="ProtNLM"/>
    </source>
</evidence>
<evidence type="ECO:0000313" key="2">
    <source>
        <dbReference type="EMBL" id="ARD23960.1"/>
    </source>
</evidence>
<keyword evidence="3" id="KW-1185">Reference proteome</keyword>
<proteinExistence type="predicted"/>